<dbReference type="Gene3D" id="3.40.50.10600">
    <property type="entry name" value="SpoIIaa-like domains"/>
    <property type="match status" value="1"/>
</dbReference>
<dbReference type="EMBL" id="JRWG01000001">
    <property type="protein sequence ID" value="KXO01006.1"/>
    <property type="molecule type" value="Genomic_DNA"/>
</dbReference>
<accession>A0A137RLC3</accession>
<dbReference type="SUPFAM" id="SSF52091">
    <property type="entry name" value="SpoIIaa-like"/>
    <property type="match status" value="1"/>
</dbReference>
<reference evidence="1 2" key="2">
    <citation type="journal article" date="2016" name="Int. J. Syst. Evol. Microbiol.">
        <title>Vitellibacter aquimaris sp. nov., a marine bacterium isolated from seawater.</title>
        <authorList>
            <person name="Thevarajoo S."/>
            <person name="Selvaratnam C."/>
            <person name="Goh K.M."/>
            <person name="Hong K.W."/>
            <person name="Chan X.Y."/>
            <person name="Chan K.G."/>
            <person name="Chong C.S."/>
        </authorList>
    </citation>
    <scope>NUCLEOTIDE SEQUENCE [LARGE SCALE GENOMIC DNA]</scope>
    <source>
        <strain evidence="1 2">D-24</strain>
    </source>
</reference>
<evidence type="ECO:0000313" key="1">
    <source>
        <dbReference type="EMBL" id="KXO01006.1"/>
    </source>
</evidence>
<organism evidence="1 2">
    <name type="scientific">Aequorivita aquimaris</name>
    <dbReference type="NCBI Taxonomy" id="1548749"/>
    <lineage>
        <taxon>Bacteria</taxon>
        <taxon>Pseudomonadati</taxon>
        <taxon>Bacteroidota</taxon>
        <taxon>Flavobacteriia</taxon>
        <taxon>Flavobacteriales</taxon>
        <taxon>Flavobacteriaceae</taxon>
        <taxon>Aequorivita</taxon>
    </lineage>
</organism>
<evidence type="ECO:0008006" key="3">
    <source>
        <dbReference type="Google" id="ProtNLM"/>
    </source>
</evidence>
<protein>
    <recommendedName>
        <fullName evidence="3">STAS/SEC14 domain-containing protein</fullName>
    </recommendedName>
</protein>
<dbReference type="AlphaFoldDB" id="A0A137RLC3"/>
<comment type="caution">
    <text evidence="1">The sequence shown here is derived from an EMBL/GenBank/DDBJ whole genome shotgun (WGS) entry which is preliminary data.</text>
</comment>
<dbReference type="InterPro" id="IPR038396">
    <property type="entry name" value="SpoIIAA-like_sf"/>
</dbReference>
<sequence>MGMFHYYKFPESEVFIFDNFIVNQFEEGVTVTPEHNDKLRKVLDEHFANKKVVYISNRYFNYAVDPLTYLETSKIHKLIAIAIVAKTELAKSNARLESMFYKKKFEVFDTLSEAMAWVQKELVNSEIEKEN</sequence>
<reference evidence="2" key="1">
    <citation type="submission" date="2014-10" db="EMBL/GenBank/DDBJ databases">
        <title>Genome sequencing of Vitellibacter sp. D-24.</title>
        <authorList>
            <person name="Thevarajoo S."/>
            <person name="Selvaratnam C."/>
            <person name="Goh K.M."/>
            <person name="Chong C.S."/>
        </authorList>
    </citation>
    <scope>NUCLEOTIDE SEQUENCE [LARGE SCALE GENOMIC DNA]</scope>
    <source>
        <strain evidence="2">D-24</strain>
    </source>
</reference>
<dbReference type="InterPro" id="IPR036513">
    <property type="entry name" value="STAS_dom_sf"/>
</dbReference>
<evidence type="ECO:0000313" key="2">
    <source>
        <dbReference type="Proteomes" id="UP000070138"/>
    </source>
</evidence>
<dbReference type="Proteomes" id="UP000070138">
    <property type="component" value="Unassembled WGS sequence"/>
</dbReference>
<gene>
    <name evidence="1" type="ORF">LS48_00555</name>
</gene>
<dbReference type="OrthoDB" id="1144359at2"/>
<proteinExistence type="predicted"/>
<keyword evidence="2" id="KW-1185">Reference proteome</keyword>
<dbReference type="STRING" id="1548749.LS48_00555"/>
<name>A0A137RLC3_9FLAO</name>